<evidence type="ECO:0000313" key="2">
    <source>
        <dbReference type="EMBL" id="PKR83795.1"/>
    </source>
</evidence>
<accession>A0A2N3LGV7</accession>
<evidence type="ECO:0000256" key="1">
    <source>
        <dbReference type="SAM" id="Phobius"/>
    </source>
</evidence>
<protein>
    <submittedName>
        <fullName evidence="2">DUF3188 domain-containing protein</fullName>
    </submittedName>
</protein>
<proteinExistence type="predicted"/>
<comment type="caution">
    <text evidence="2">The sequence shown here is derived from an EMBL/GenBank/DDBJ whole genome shotgun (WGS) entry which is preliminary data.</text>
</comment>
<sequence length="58" mass="6546">MVKNGLFLASIGCLLLLISANARTGKYDILNLTTALFLIMVGTFLVLREKRKYKKKKD</sequence>
<gene>
    <name evidence="2" type="ORF">CWO92_17470</name>
</gene>
<keyword evidence="1" id="KW-1133">Transmembrane helix</keyword>
<keyword evidence="3" id="KW-1185">Reference proteome</keyword>
<dbReference type="EMBL" id="PIQO01000015">
    <property type="protein sequence ID" value="PKR83795.1"/>
    <property type="molecule type" value="Genomic_DNA"/>
</dbReference>
<keyword evidence="1" id="KW-0472">Membrane</keyword>
<reference evidence="2 3" key="1">
    <citation type="submission" date="2017-11" db="EMBL/GenBank/DDBJ databases">
        <title>Bacillus camelliae sp. nov., isolated from pu'er tea.</title>
        <authorList>
            <person name="Niu L."/>
        </authorList>
    </citation>
    <scope>NUCLEOTIDE SEQUENCE [LARGE SCALE GENOMIC DNA]</scope>
    <source>
        <strain evidence="2 3">7578-1</strain>
    </source>
</reference>
<dbReference type="AlphaFoldDB" id="A0A2N3LGV7"/>
<feature type="transmembrane region" description="Helical" evidence="1">
    <location>
        <begin position="32"/>
        <end position="48"/>
    </location>
</feature>
<dbReference type="OrthoDB" id="2938668at2"/>
<evidence type="ECO:0000313" key="3">
    <source>
        <dbReference type="Proteomes" id="UP000233440"/>
    </source>
</evidence>
<keyword evidence="1" id="KW-0812">Transmembrane</keyword>
<dbReference type="Proteomes" id="UP000233440">
    <property type="component" value="Unassembled WGS sequence"/>
</dbReference>
<name>A0A2N3LGV7_9BACI</name>
<organism evidence="2 3">
    <name type="scientific">Heyndrickxia camelliae</name>
    <dbReference type="NCBI Taxonomy" id="1707093"/>
    <lineage>
        <taxon>Bacteria</taxon>
        <taxon>Bacillati</taxon>
        <taxon>Bacillota</taxon>
        <taxon>Bacilli</taxon>
        <taxon>Bacillales</taxon>
        <taxon>Bacillaceae</taxon>
        <taxon>Heyndrickxia</taxon>
    </lineage>
</organism>